<evidence type="ECO:0000313" key="8">
    <source>
        <dbReference type="EMBL" id="MBB6522000.1"/>
    </source>
</evidence>
<dbReference type="GO" id="GO:0019305">
    <property type="term" value="P:dTDP-rhamnose biosynthetic process"/>
    <property type="evidence" value="ECO:0007669"/>
    <property type="project" value="UniProtKB-UniRule"/>
</dbReference>
<name>A0A7X0MWB6_9GAMM</name>
<comment type="pathway">
    <text evidence="7">Carbohydrate biosynthesis; dTDP-L-rhamnose biosynthesis.</text>
</comment>
<feature type="site" description="Participates in a stacking interaction with the thymidine ring of dTDP-4-oxo-6-deoxyglucose" evidence="6">
    <location>
        <position position="136"/>
    </location>
</feature>
<accession>A0A7X0MWB6</accession>
<dbReference type="Pfam" id="PF00908">
    <property type="entry name" value="dTDP_sugar_isom"/>
    <property type="match status" value="1"/>
</dbReference>
<dbReference type="RefSeq" id="WP_166847011.1">
    <property type="nucleotide sequence ID" value="NZ_JAAONY010000002.1"/>
</dbReference>
<dbReference type="PANTHER" id="PTHR21047">
    <property type="entry name" value="DTDP-6-DEOXY-D-GLUCOSE-3,5 EPIMERASE"/>
    <property type="match status" value="1"/>
</dbReference>
<evidence type="ECO:0000313" key="9">
    <source>
        <dbReference type="Proteomes" id="UP000528457"/>
    </source>
</evidence>
<organism evidence="8 9">
    <name type="scientific">Pseudoteredinibacter isoporae</name>
    <dbReference type="NCBI Taxonomy" id="570281"/>
    <lineage>
        <taxon>Bacteria</taxon>
        <taxon>Pseudomonadati</taxon>
        <taxon>Pseudomonadota</taxon>
        <taxon>Gammaproteobacteria</taxon>
        <taxon>Cellvibrionales</taxon>
        <taxon>Cellvibrionaceae</taxon>
        <taxon>Pseudoteredinibacter</taxon>
    </lineage>
</organism>
<dbReference type="AlphaFoldDB" id="A0A7X0MWB6"/>
<feature type="active site" description="Proton acceptor" evidence="5">
    <location>
        <position position="61"/>
    </location>
</feature>
<feature type="active site" description="Proton donor" evidence="5">
    <location>
        <position position="130"/>
    </location>
</feature>
<dbReference type="GO" id="GO:0005829">
    <property type="term" value="C:cytosol"/>
    <property type="evidence" value="ECO:0007669"/>
    <property type="project" value="TreeGrafter"/>
</dbReference>
<dbReference type="InterPro" id="IPR000888">
    <property type="entry name" value="RmlC-like"/>
</dbReference>
<keyword evidence="7 8" id="KW-0413">Isomerase</keyword>
<dbReference type="PANTHER" id="PTHR21047:SF2">
    <property type="entry name" value="THYMIDINE DIPHOSPHO-4-KETO-RHAMNOSE 3,5-EPIMERASE"/>
    <property type="match status" value="1"/>
</dbReference>
<dbReference type="InterPro" id="IPR014710">
    <property type="entry name" value="RmlC-like_jellyroll"/>
</dbReference>
<comment type="catalytic activity">
    <reaction evidence="1 7">
        <text>dTDP-4-dehydro-6-deoxy-alpha-D-glucose = dTDP-4-dehydro-beta-L-rhamnose</text>
        <dbReference type="Rhea" id="RHEA:16969"/>
        <dbReference type="ChEBI" id="CHEBI:57649"/>
        <dbReference type="ChEBI" id="CHEBI:62830"/>
        <dbReference type="EC" id="5.1.3.13"/>
    </reaction>
</comment>
<evidence type="ECO:0000256" key="3">
    <source>
        <dbReference type="ARBA" id="ARBA00012098"/>
    </source>
</evidence>
<sequence>MDCQETTIADVLLFKPRVFGDERGFFLETFRESWFSERGLEYNFVQDNHSSSSKGVLRGLHYQMEQTQGKLVRVVRGDVFDVAVDMRRDSPTFGKYAAARLSEENKHLFWVPPGFAHGFLVLSDMAEFVYKCTDYYHPESEVSLRWDDPTVGIDWPLSEAGLEEPSLSAKDKEGFLLDQAPSFLSRELSGGLIG</sequence>
<dbReference type="CDD" id="cd00438">
    <property type="entry name" value="cupin_RmlC"/>
    <property type="match status" value="1"/>
</dbReference>
<dbReference type="InParanoid" id="A0A7X0MWB6"/>
<evidence type="ECO:0000256" key="6">
    <source>
        <dbReference type="PIRSR" id="PIRSR600888-3"/>
    </source>
</evidence>
<comment type="similarity">
    <text evidence="7">Belongs to the dTDP-4-dehydrorhamnose 3,5-epimerase family.</text>
</comment>
<evidence type="ECO:0000256" key="5">
    <source>
        <dbReference type="PIRSR" id="PIRSR600888-1"/>
    </source>
</evidence>
<dbReference type="EMBL" id="JACHHT010000002">
    <property type="protein sequence ID" value="MBB6522000.1"/>
    <property type="molecule type" value="Genomic_DNA"/>
</dbReference>
<comment type="caution">
    <text evidence="8">The sequence shown here is derived from an EMBL/GenBank/DDBJ whole genome shotgun (WGS) entry which is preliminary data.</text>
</comment>
<evidence type="ECO:0000256" key="4">
    <source>
        <dbReference type="ARBA" id="ARBA00019595"/>
    </source>
</evidence>
<dbReference type="FunCoup" id="A0A7X0MWB6">
    <property type="interactions" value="362"/>
</dbReference>
<evidence type="ECO:0000256" key="7">
    <source>
        <dbReference type="RuleBase" id="RU364069"/>
    </source>
</evidence>
<gene>
    <name evidence="8" type="ORF">HNR48_002285</name>
</gene>
<comment type="function">
    <text evidence="2 7">Catalyzes the epimerization of the C3' and C5'positions of dTDP-6-deoxy-D-xylo-4-hexulose, forming dTDP-6-deoxy-L-lyxo-4-hexulose.</text>
</comment>
<reference evidence="8 9" key="1">
    <citation type="submission" date="2020-08" db="EMBL/GenBank/DDBJ databases">
        <title>Genomic Encyclopedia of Type Strains, Phase IV (KMG-IV): sequencing the most valuable type-strain genomes for metagenomic binning, comparative biology and taxonomic classification.</title>
        <authorList>
            <person name="Goeker M."/>
        </authorList>
    </citation>
    <scope>NUCLEOTIDE SEQUENCE [LARGE SCALE GENOMIC DNA]</scope>
    <source>
        <strain evidence="8 9">DSM 22368</strain>
    </source>
</reference>
<dbReference type="GO" id="GO:0008830">
    <property type="term" value="F:dTDP-4-dehydrorhamnose 3,5-epimerase activity"/>
    <property type="evidence" value="ECO:0007669"/>
    <property type="project" value="UniProtKB-UniRule"/>
</dbReference>
<protein>
    <recommendedName>
        <fullName evidence="4 7">dTDP-4-dehydrorhamnose 3,5-epimerase</fullName>
        <ecNumber evidence="3 7">5.1.3.13</ecNumber>
    </recommendedName>
    <alternativeName>
        <fullName evidence="7">Thymidine diphospho-4-keto-rhamnose 3,5-epimerase</fullName>
    </alternativeName>
</protein>
<dbReference type="UniPathway" id="UPA00124"/>
<dbReference type="GO" id="GO:0000271">
    <property type="term" value="P:polysaccharide biosynthetic process"/>
    <property type="evidence" value="ECO:0007669"/>
    <property type="project" value="TreeGrafter"/>
</dbReference>
<comment type="subunit">
    <text evidence="7">Homodimer.</text>
</comment>
<evidence type="ECO:0000256" key="2">
    <source>
        <dbReference type="ARBA" id="ARBA00001997"/>
    </source>
</evidence>
<dbReference type="Proteomes" id="UP000528457">
    <property type="component" value="Unassembled WGS sequence"/>
</dbReference>
<dbReference type="EC" id="5.1.3.13" evidence="3 7"/>
<dbReference type="NCBIfam" id="TIGR01221">
    <property type="entry name" value="rmlC"/>
    <property type="match status" value="1"/>
</dbReference>
<dbReference type="InterPro" id="IPR011051">
    <property type="entry name" value="RmlC_Cupin_sf"/>
</dbReference>
<dbReference type="SUPFAM" id="SSF51182">
    <property type="entry name" value="RmlC-like cupins"/>
    <property type="match status" value="1"/>
</dbReference>
<dbReference type="Gene3D" id="2.60.120.10">
    <property type="entry name" value="Jelly Rolls"/>
    <property type="match status" value="1"/>
</dbReference>
<evidence type="ECO:0000256" key="1">
    <source>
        <dbReference type="ARBA" id="ARBA00001298"/>
    </source>
</evidence>
<keyword evidence="9" id="KW-1185">Reference proteome</keyword>
<proteinExistence type="inferred from homology"/>